<feature type="compositionally biased region" description="Polar residues" evidence="1">
    <location>
        <begin position="594"/>
        <end position="608"/>
    </location>
</feature>
<feature type="compositionally biased region" description="Polar residues" evidence="1">
    <location>
        <begin position="567"/>
        <end position="587"/>
    </location>
</feature>
<feature type="compositionally biased region" description="Basic and acidic residues" evidence="1">
    <location>
        <begin position="383"/>
        <end position="395"/>
    </location>
</feature>
<feature type="region of interest" description="Disordered" evidence="1">
    <location>
        <begin position="61"/>
        <end position="172"/>
    </location>
</feature>
<feature type="compositionally biased region" description="Basic and acidic residues" evidence="1">
    <location>
        <begin position="613"/>
        <end position="624"/>
    </location>
</feature>
<keyword evidence="3" id="KW-1185">Reference proteome</keyword>
<feature type="region of interest" description="Disordered" evidence="1">
    <location>
        <begin position="1"/>
        <end position="20"/>
    </location>
</feature>
<dbReference type="EMBL" id="SNSC02000014">
    <property type="protein sequence ID" value="TID18310.1"/>
    <property type="molecule type" value="Genomic_DNA"/>
</dbReference>
<feature type="region of interest" description="Disordered" evidence="1">
    <location>
        <begin position="560"/>
        <end position="705"/>
    </location>
</feature>
<evidence type="ECO:0000313" key="3">
    <source>
        <dbReference type="Proteomes" id="UP000298493"/>
    </source>
</evidence>
<feature type="compositionally biased region" description="Polar residues" evidence="1">
    <location>
        <begin position="635"/>
        <end position="655"/>
    </location>
</feature>
<reference evidence="2 3" key="1">
    <citation type="submission" date="2019-04" db="EMBL/GenBank/DDBJ databases">
        <title>High contiguity whole genome sequence and gene annotation resource for two Venturia nashicola isolates.</title>
        <authorList>
            <person name="Prokchorchik M."/>
            <person name="Won K."/>
            <person name="Lee Y."/>
            <person name="Choi E.D."/>
            <person name="Segonzac C."/>
            <person name="Sohn K.H."/>
        </authorList>
    </citation>
    <scope>NUCLEOTIDE SEQUENCE [LARGE SCALE GENOMIC DNA]</scope>
    <source>
        <strain evidence="2 3">PRI2</strain>
    </source>
</reference>
<dbReference type="Proteomes" id="UP000298493">
    <property type="component" value="Unassembled WGS sequence"/>
</dbReference>
<evidence type="ECO:0000313" key="2">
    <source>
        <dbReference type="EMBL" id="TID18310.1"/>
    </source>
</evidence>
<organism evidence="2 3">
    <name type="scientific">Venturia nashicola</name>
    <dbReference type="NCBI Taxonomy" id="86259"/>
    <lineage>
        <taxon>Eukaryota</taxon>
        <taxon>Fungi</taxon>
        <taxon>Dikarya</taxon>
        <taxon>Ascomycota</taxon>
        <taxon>Pezizomycotina</taxon>
        <taxon>Dothideomycetes</taxon>
        <taxon>Pleosporomycetidae</taxon>
        <taxon>Venturiales</taxon>
        <taxon>Venturiaceae</taxon>
        <taxon>Venturia</taxon>
    </lineage>
</organism>
<gene>
    <name evidence="2" type="ORF">E6O75_ATG06386</name>
</gene>
<proteinExistence type="predicted"/>
<feature type="region of interest" description="Disordered" evidence="1">
    <location>
        <begin position="383"/>
        <end position="468"/>
    </location>
</feature>
<feature type="compositionally biased region" description="Polar residues" evidence="1">
    <location>
        <begin position="66"/>
        <end position="117"/>
    </location>
</feature>
<sequence>MNWTGGRLQRHSKTNAKTTELARQKHHFAAVRQRLQNGETLQGAAFRPSFLGRDGLSLGDGIAPFGQSSQRHTGHSKGNQRNLDDYSSTAPLAQRLSSMQKRPITSRNQAARQQKLPSSDHRRSRETGGSQVKYEAASESENPPRIRGDAASSWQQHSASRKRGRSNLGEEDSLEISRKRLLSQNDWIGLAHSRPLQMSFTSRYDKERIGKRRRVDSAIEQRQRTLGKVNNDHGDAAQPPFMIGTLRVAPESISVRIGDHALSTQVSVAPQGPARLREDVEQMRQSSESMLFDVEQHELSQPQGFGSTEKRVEQRSRPRIDMNHIYGQDVSGSPGLFVCISDDTDTSEDSASAIDEDKRRLEPMKKAAIEEDLEVHQLLDQLKGRDNDDDQHRVDQGCSPILSVHDSPPAPVPLRLVFESSSDHNDGLPSHRPLEPRPRDDTRGAFTDRAGRNDPCSDTGDADATMPNSVNANTAQARQPHFRQTDEVGLLTSDDQDDDAPWRTLFSIPSSNSAFAADEFETENEKDMIDANIVQPHHVTDTNHSDHNEYWRKFIFDDEDEEDDRTTAAQPSASTWPSSSPKQNSWSAKPDFASRSSMSINTSPSDASFTFRARADPNMREQHSSRAHASASALSMKNNVSIPGDNSTETDTPVKNKTRGRSGKSNESRNKEIAQNPSPDLRQQDAAAVQGRLIRNHTWIGRPQR</sequence>
<accession>A0A4Z1P2H4</accession>
<protein>
    <submittedName>
        <fullName evidence="2">Uncharacterized protein</fullName>
    </submittedName>
</protein>
<feature type="compositionally biased region" description="Basic and acidic residues" evidence="1">
    <location>
        <begin position="432"/>
        <end position="443"/>
    </location>
</feature>
<name>A0A4Z1P2H4_9PEZI</name>
<evidence type="ECO:0000256" key="1">
    <source>
        <dbReference type="SAM" id="MobiDB-lite"/>
    </source>
</evidence>
<comment type="caution">
    <text evidence="2">The sequence shown here is derived from an EMBL/GenBank/DDBJ whole genome shotgun (WGS) entry which is preliminary data.</text>
</comment>
<dbReference type="AlphaFoldDB" id="A0A4Z1P2H4"/>